<sequence>MDTDRSALPLSVDDALAVVAVLAVLEGALVSDALPEGVEAVLVRHLVQNDLLLDGADRGELVDALRGLDERVRAVLG</sequence>
<proteinExistence type="predicted"/>
<evidence type="ECO:0000313" key="2">
    <source>
        <dbReference type="Proteomes" id="UP000241085"/>
    </source>
</evidence>
<dbReference type="Proteomes" id="UP000241085">
    <property type="component" value="Unassembled WGS sequence"/>
</dbReference>
<dbReference type="RefSeq" id="WP_055791728.1">
    <property type="nucleotide sequence ID" value="NZ_PZPL01000001.1"/>
</dbReference>
<reference evidence="1 2" key="1">
    <citation type="submission" date="2018-03" db="EMBL/GenBank/DDBJ databases">
        <title>Bacteriophage NCPPB3778 and a type I-E CRISPR drive the evolution of the US Biological Select Agent, Rathayibacter toxicus.</title>
        <authorList>
            <person name="Davis E.W.II."/>
            <person name="Tabima J.F."/>
            <person name="Weisberg A.J."/>
            <person name="Dantas Lopes L."/>
            <person name="Wiseman M.S."/>
            <person name="Wiseman M.S."/>
            <person name="Pupko T."/>
            <person name="Belcher M.S."/>
            <person name="Sechler A.J."/>
            <person name="Tancos M.A."/>
            <person name="Schroeder B.K."/>
            <person name="Murray T.D."/>
            <person name="Luster D.G."/>
            <person name="Schneider W.L."/>
            <person name="Rogers E."/>
            <person name="Andreote F.D."/>
            <person name="Grunwald N.J."/>
            <person name="Putnam M.L."/>
            <person name="Chang J.H."/>
        </authorList>
    </citation>
    <scope>NUCLEOTIDE SEQUENCE [LARGE SCALE GENOMIC DNA]</scope>
    <source>
        <strain evidence="1 2">DSM 15933</strain>
    </source>
</reference>
<dbReference type="EMBL" id="PZPL01000001">
    <property type="protein sequence ID" value="PTL74026.1"/>
    <property type="molecule type" value="Genomic_DNA"/>
</dbReference>
<protein>
    <submittedName>
        <fullName evidence="1">Uncharacterized protein</fullName>
    </submittedName>
</protein>
<gene>
    <name evidence="1" type="ORF">C1I63_15040</name>
</gene>
<evidence type="ECO:0000313" key="1">
    <source>
        <dbReference type="EMBL" id="PTL74026.1"/>
    </source>
</evidence>
<comment type="caution">
    <text evidence="1">The sequence shown here is derived from an EMBL/GenBank/DDBJ whole genome shotgun (WGS) entry which is preliminary data.</text>
</comment>
<organism evidence="1 2">
    <name type="scientific">Rathayibacter caricis DSM 15933</name>
    <dbReference type="NCBI Taxonomy" id="1328867"/>
    <lineage>
        <taxon>Bacteria</taxon>
        <taxon>Bacillati</taxon>
        <taxon>Actinomycetota</taxon>
        <taxon>Actinomycetes</taxon>
        <taxon>Micrococcales</taxon>
        <taxon>Microbacteriaceae</taxon>
        <taxon>Rathayibacter</taxon>
    </lineage>
</organism>
<dbReference type="AlphaFoldDB" id="A0A2T4UWZ1"/>
<name>A0A2T4UWZ1_9MICO</name>
<accession>A0A2T4UWZ1</accession>
<keyword evidence="2" id="KW-1185">Reference proteome</keyword>